<comment type="function">
    <text evidence="5">This protein binds to the 23S rRNA, and is important in its secondary structure. It is located near the subunit interface in the base of the L7/L12 stalk, and near the tRNA binding site of the peptidyltransferase center.</text>
</comment>
<evidence type="ECO:0000313" key="8">
    <source>
        <dbReference type="Proteomes" id="UP000006565"/>
    </source>
</evidence>
<dbReference type="Proteomes" id="UP000006565">
    <property type="component" value="Chromosome"/>
</dbReference>
<evidence type="ECO:0000256" key="2">
    <source>
        <dbReference type="ARBA" id="ARBA00022884"/>
    </source>
</evidence>
<dbReference type="NCBIfam" id="TIGR03653">
    <property type="entry name" value="uL6_arch"/>
    <property type="match status" value="1"/>
</dbReference>
<dbReference type="HOGENOM" id="CLU_065464_0_0_2"/>
<keyword evidence="8" id="KW-1185">Reference proteome</keyword>
<keyword evidence="2 5" id="KW-0694">RNA-binding</keyword>
<evidence type="ECO:0000313" key="7">
    <source>
        <dbReference type="EMBL" id="ADN36952.1"/>
    </source>
</evidence>
<dbReference type="PANTHER" id="PTHR11655:SF16">
    <property type="entry name" value="60S RIBOSOMAL PROTEIN L9"/>
    <property type="match status" value="1"/>
</dbReference>
<dbReference type="Pfam" id="PF00347">
    <property type="entry name" value="Ribosomal_L6"/>
    <property type="match status" value="2"/>
</dbReference>
<dbReference type="STRING" id="679926.Mpet_2204"/>
<dbReference type="PANTHER" id="PTHR11655">
    <property type="entry name" value="60S/50S RIBOSOMAL PROTEIN L6/L9"/>
    <property type="match status" value="1"/>
</dbReference>
<dbReference type="NCBIfam" id="NF004037">
    <property type="entry name" value="PRK05518.1"/>
    <property type="match status" value="1"/>
</dbReference>
<keyword evidence="1 5" id="KW-0699">rRNA-binding</keyword>
<accession>E1RKD9</accession>
<dbReference type="GeneID" id="9744689"/>
<keyword evidence="3 5" id="KW-0689">Ribosomal protein</keyword>
<organism evidence="7 8">
    <name type="scientific">Methanolacinia petrolearia (strain DSM 11571 / OCM 486 / SEBR 4847)</name>
    <name type="common">Methanoplanus petrolearius</name>
    <dbReference type="NCBI Taxonomy" id="679926"/>
    <lineage>
        <taxon>Archaea</taxon>
        <taxon>Methanobacteriati</taxon>
        <taxon>Methanobacteriota</taxon>
        <taxon>Stenosarchaea group</taxon>
        <taxon>Methanomicrobia</taxon>
        <taxon>Methanomicrobiales</taxon>
        <taxon>Methanomicrobiaceae</taxon>
        <taxon>Methanolacinia</taxon>
    </lineage>
</organism>
<evidence type="ECO:0000256" key="4">
    <source>
        <dbReference type="ARBA" id="ARBA00023274"/>
    </source>
</evidence>
<feature type="domain" description="Large ribosomal subunit protein uL6 alpha-beta" evidence="6">
    <location>
        <begin position="9"/>
        <end position="80"/>
    </location>
</feature>
<dbReference type="InterPro" id="IPR020040">
    <property type="entry name" value="Ribosomal_uL6_a/b-dom"/>
</dbReference>
<dbReference type="InterPro" id="IPR036789">
    <property type="entry name" value="Ribosomal_uL6-like_a/b-dom_sf"/>
</dbReference>
<dbReference type="OrthoDB" id="7144at2157"/>
<dbReference type="PIRSF" id="PIRSF002162">
    <property type="entry name" value="Ribosomal_L6"/>
    <property type="match status" value="1"/>
</dbReference>
<evidence type="ECO:0000256" key="3">
    <source>
        <dbReference type="ARBA" id="ARBA00022980"/>
    </source>
</evidence>
<gene>
    <name evidence="5" type="primary">rpl6</name>
    <name evidence="7" type="ordered locus">Mpet_2204</name>
</gene>
<evidence type="ECO:0000256" key="1">
    <source>
        <dbReference type="ARBA" id="ARBA00022730"/>
    </source>
</evidence>
<protein>
    <recommendedName>
        <fullName evidence="5">Large ribosomal subunit protein uL6</fullName>
    </recommendedName>
</protein>
<dbReference type="eggNOG" id="arCOG04090">
    <property type="taxonomic scope" value="Archaea"/>
</dbReference>
<dbReference type="InterPro" id="IPR000702">
    <property type="entry name" value="Ribosomal_uL6-like"/>
</dbReference>
<dbReference type="GO" id="GO:0003735">
    <property type="term" value="F:structural constituent of ribosome"/>
    <property type="evidence" value="ECO:0007669"/>
    <property type="project" value="UniProtKB-UniRule"/>
</dbReference>
<dbReference type="GO" id="GO:0002181">
    <property type="term" value="P:cytoplasmic translation"/>
    <property type="evidence" value="ECO:0007669"/>
    <property type="project" value="TreeGrafter"/>
</dbReference>
<dbReference type="GO" id="GO:0019843">
    <property type="term" value="F:rRNA binding"/>
    <property type="evidence" value="ECO:0007669"/>
    <property type="project" value="UniProtKB-UniRule"/>
</dbReference>
<dbReference type="GO" id="GO:0022625">
    <property type="term" value="C:cytosolic large ribosomal subunit"/>
    <property type="evidence" value="ECO:0007669"/>
    <property type="project" value="UniProtKB-UniRule"/>
</dbReference>
<dbReference type="EMBL" id="CP002117">
    <property type="protein sequence ID" value="ADN36952.1"/>
    <property type="molecule type" value="Genomic_DNA"/>
</dbReference>
<dbReference type="HAMAP" id="MF_01365_A">
    <property type="entry name" value="Ribosomal_uL6_A"/>
    <property type="match status" value="1"/>
</dbReference>
<feature type="domain" description="Large ribosomal subunit protein uL6 alpha-beta" evidence="6">
    <location>
        <begin position="104"/>
        <end position="167"/>
    </location>
</feature>
<reference evidence="7 8" key="1">
    <citation type="journal article" date="2010" name="Stand. Genomic Sci.">
        <title>Complete genome sequence of Methanoplanus petrolearius type strain (SEBR 4847).</title>
        <authorList>
            <person name="Brambilla E."/>
            <person name="Djao O.D."/>
            <person name="Daligault H."/>
            <person name="Lapidus A."/>
            <person name="Lucas S."/>
            <person name="Hammon N."/>
            <person name="Nolan M."/>
            <person name="Tice H."/>
            <person name="Cheng J.F."/>
            <person name="Han C."/>
            <person name="Tapia R."/>
            <person name="Goodwin L."/>
            <person name="Pitluck S."/>
            <person name="Liolios K."/>
            <person name="Ivanova N."/>
            <person name="Mavromatis K."/>
            <person name="Mikhailova N."/>
            <person name="Pati A."/>
            <person name="Chen A."/>
            <person name="Palaniappan K."/>
            <person name="Land M."/>
            <person name="Hauser L."/>
            <person name="Chang Y.J."/>
            <person name="Jeffries C.D."/>
            <person name="Rohde M."/>
            <person name="Spring S."/>
            <person name="Sikorski J."/>
            <person name="Goker M."/>
            <person name="Woyke T."/>
            <person name="Bristow J."/>
            <person name="Eisen J.A."/>
            <person name="Markowitz V."/>
            <person name="Hugenholtz P."/>
            <person name="Kyrpides N.C."/>
            <person name="Klenk H.P."/>
        </authorList>
    </citation>
    <scope>NUCLEOTIDE SEQUENCE [LARGE SCALE GENOMIC DNA]</scope>
    <source>
        <strain evidence="8">DSM 11571 / OCM 486 / SEBR 4847</strain>
    </source>
</reference>
<name>E1RKD9_METP4</name>
<dbReference type="KEGG" id="mpi:Mpet_2204"/>
<dbReference type="FunFam" id="3.90.930.12:FF:000008">
    <property type="entry name" value="50S ribosomal protein L6"/>
    <property type="match status" value="1"/>
</dbReference>
<comment type="similarity">
    <text evidence="5">Belongs to the universal ribosomal protein uL6 family.</text>
</comment>
<evidence type="ECO:0000259" key="6">
    <source>
        <dbReference type="Pfam" id="PF00347"/>
    </source>
</evidence>
<dbReference type="SUPFAM" id="SSF56053">
    <property type="entry name" value="Ribosomal protein L6"/>
    <property type="match status" value="2"/>
</dbReference>
<dbReference type="RefSeq" id="WP_013330129.1">
    <property type="nucleotide sequence ID" value="NC_014507.1"/>
</dbReference>
<keyword evidence="4 5" id="KW-0687">Ribonucleoprotein</keyword>
<comment type="subunit">
    <text evidence="5">Part of the 50S ribosomal subunit.</text>
</comment>
<dbReference type="AlphaFoldDB" id="E1RKD9"/>
<dbReference type="InterPro" id="IPR019907">
    <property type="entry name" value="Ribosomal_uL6_arc"/>
</dbReference>
<evidence type="ECO:0000256" key="5">
    <source>
        <dbReference type="HAMAP-Rule" id="MF_01365"/>
    </source>
</evidence>
<dbReference type="Gene3D" id="3.90.930.12">
    <property type="entry name" value="Ribosomal protein L6, alpha-beta domain"/>
    <property type="match status" value="2"/>
</dbReference>
<sequence length="174" mass="19458">MITENRIEIPEGVNAEITGGKLVVSGKKGTLERLMRYPGITIRIEDGELIISTESQRKKIYAMLGTYASHAKNMFRGVNEEYEYGMKVVYSHFPIQLKEIGGKLEIVNFLGEKEPRYADIPEGVKMKIAGDEITLTGIDKELVGTTASRIEKATKVRGRDTRVFQDGIYIVSKA</sequence>
<proteinExistence type="inferred from homology"/>